<name>A0ABV0MXR1_9TELE</name>
<dbReference type="EMBL" id="JAHRIO010020026">
    <property type="protein sequence ID" value="MEQ2163915.1"/>
    <property type="molecule type" value="Genomic_DNA"/>
</dbReference>
<dbReference type="Proteomes" id="UP001476798">
    <property type="component" value="Unassembled WGS sequence"/>
</dbReference>
<proteinExistence type="predicted"/>
<reference evidence="2 3" key="1">
    <citation type="submission" date="2021-06" db="EMBL/GenBank/DDBJ databases">
        <authorList>
            <person name="Palmer J.M."/>
        </authorList>
    </citation>
    <scope>NUCLEOTIDE SEQUENCE [LARGE SCALE GENOMIC DNA]</scope>
    <source>
        <strain evidence="2 3">GA_2019</strain>
        <tissue evidence="2">Muscle</tissue>
    </source>
</reference>
<dbReference type="PANTHER" id="PTHR12156">
    <property type="entry name" value="PLECKSTRIN HOMOLOGY-LIKE DOMAIN, FAMILY B, MEMBER 3"/>
    <property type="match status" value="1"/>
</dbReference>
<keyword evidence="3" id="KW-1185">Reference proteome</keyword>
<protein>
    <submittedName>
        <fullName evidence="2">Uncharacterized protein</fullName>
    </submittedName>
</protein>
<sequence>MERQRLETILTLCAEYNKGESVGLDPLGSGRMGFPGSLTDCSGRRPSMENILGGTPASAAALRLAQRQRESDEENLKEECSSTESTHQEVRTTPAPGTPSALHNGERQVRGNAYFPAHMLRLQAAEALAWSAAVHGSAATLLSAVWFKGLQSQQTDCWLKPLLHTDHE</sequence>
<evidence type="ECO:0000313" key="3">
    <source>
        <dbReference type="Proteomes" id="UP001476798"/>
    </source>
</evidence>
<evidence type="ECO:0000313" key="2">
    <source>
        <dbReference type="EMBL" id="MEQ2163915.1"/>
    </source>
</evidence>
<accession>A0ABV0MXR1</accession>
<evidence type="ECO:0000256" key="1">
    <source>
        <dbReference type="SAM" id="MobiDB-lite"/>
    </source>
</evidence>
<feature type="region of interest" description="Disordered" evidence="1">
    <location>
        <begin position="66"/>
        <end position="105"/>
    </location>
</feature>
<organism evidence="2 3">
    <name type="scientific">Goodea atripinnis</name>
    <dbReference type="NCBI Taxonomy" id="208336"/>
    <lineage>
        <taxon>Eukaryota</taxon>
        <taxon>Metazoa</taxon>
        <taxon>Chordata</taxon>
        <taxon>Craniata</taxon>
        <taxon>Vertebrata</taxon>
        <taxon>Euteleostomi</taxon>
        <taxon>Actinopterygii</taxon>
        <taxon>Neopterygii</taxon>
        <taxon>Teleostei</taxon>
        <taxon>Neoteleostei</taxon>
        <taxon>Acanthomorphata</taxon>
        <taxon>Ovalentaria</taxon>
        <taxon>Atherinomorphae</taxon>
        <taxon>Cyprinodontiformes</taxon>
        <taxon>Goodeidae</taxon>
        <taxon>Goodea</taxon>
    </lineage>
</organism>
<comment type="caution">
    <text evidence="2">The sequence shown here is derived from an EMBL/GenBank/DDBJ whole genome shotgun (WGS) entry which is preliminary data.</text>
</comment>
<dbReference type="PANTHER" id="PTHR12156:SF30">
    <property type="entry name" value="PLECKSTRIN HOMOLOGY-LIKE DOMAIN FAMILY B MEMBER 1 ISOFORM X1"/>
    <property type="match status" value="1"/>
</dbReference>
<dbReference type="InterPro" id="IPR052212">
    <property type="entry name" value="PH-like_domain"/>
</dbReference>
<gene>
    <name evidence="2" type="ORF">GOODEAATRI_001163</name>
</gene>